<dbReference type="Gene3D" id="1.10.10.10">
    <property type="entry name" value="Winged helix-like DNA-binding domain superfamily/Winged helix DNA-binding domain"/>
    <property type="match status" value="1"/>
</dbReference>
<organism evidence="3 4">
    <name type="scientific">Metschnikowia bicuspidata</name>
    <dbReference type="NCBI Taxonomy" id="27322"/>
    <lineage>
        <taxon>Eukaryota</taxon>
        <taxon>Fungi</taxon>
        <taxon>Dikarya</taxon>
        <taxon>Ascomycota</taxon>
        <taxon>Saccharomycotina</taxon>
        <taxon>Pichiomycetes</taxon>
        <taxon>Metschnikowiaceae</taxon>
        <taxon>Metschnikowia</taxon>
    </lineage>
</organism>
<keyword evidence="4" id="KW-1185">Reference proteome</keyword>
<keyword evidence="3" id="KW-0031">Aminopeptidase</keyword>
<dbReference type="PANTHER" id="PTHR10804">
    <property type="entry name" value="PROTEASE FAMILY M24 METHIONYL AMINOPEPTIDASE, AMINOPEPTIDASE P"/>
    <property type="match status" value="1"/>
</dbReference>
<gene>
    <name evidence="3" type="ORF">METBISCDRAFT_30590</name>
</gene>
<dbReference type="OrthoDB" id="5876363at2759"/>
<keyword evidence="3" id="KW-0645">Protease</keyword>
<feature type="domain" description="Peptidase M24" evidence="2">
    <location>
        <begin position="14"/>
        <end position="124"/>
    </location>
</feature>
<protein>
    <submittedName>
        <fullName evidence="3">Creatinase/aminopeptidase</fullName>
    </submittedName>
</protein>
<dbReference type="Gene3D" id="3.90.230.10">
    <property type="entry name" value="Creatinase/methionine aminopeptidase superfamily"/>
    <property type="match status" value="1"/>
</dbReference>
<dbReference type="Proteomes" id="UP000268321">
    <property type="component" value="Unassembled WGS sequence"/>
</dbReference>
<evidence type="ECO:0000256" key="1">
    <source>
        <dbReference type="ARBA" id="ARBA00007319"/>
    </source>
</evidence>
<proteinExistence type="inferred from homology"/>
<keyword evidence="3" id="KW-0378">Hydrolase</keyword>
<evidence type="ECO:0000313" key="3">
    <source>
        <dbReference type="EMBL" id="RKP30906.1"/>
    </source>
</evidence>
<evidence type="ECO:0000259" key="2">
    <source>
        <dbReference type="Pfam" id="PF00557"/>
    </source>
</evidence>
<reference evidence="4" key="1">
    <citation type="journal article" date="2018" name="Nat. Microbiol.">
        <title>Leveraging single-cell genomics to expand the fungal tree of life.</title>
        <authorList>
            <person name="Ahrendt S.R."/>
            <person name="Quandt C.A."/>
            <person name="Ciobanu D."/>
            <person name="Clum A."/>
            <person name="Salamov A."/>
            <person name="Andreopoulos B."/>
            <person name="Cheng J.F."/>
            <person name="Woyke T."/>
            <person name="Pelin A."/>
            <person name="Henrissat B."/>
            <person name="Reynolds N.K."/>
            <person name="Benny G.L."/>
            <person name="Smith M.E."/>
            <person name="James T.Y."/>
            <person name="Grigoriev I.V."/>
        </authorList>
    </citation>
    <scope>NUCLEOTIDE SEQUENCE [LARGE SCALE GENOMIC DNA]</scope>
    <source>
        <strain evidence="4">Baker2002</strain>
    </source>
</reference>
<dbReference type="InterPro" id="IPR000994">
    <property type="entry name" value="Pept_M24"/>
</dbReference>
<name>A0A4P9ZD93_9ASCO</name>
<dbReference type="PANTHER" id="PTHR10804:SF11">
    <property type="entry name" value="PROLIFERATION-ASSOCIATED PROTEIN 2G4"/>
    <property type="match status" value="1"/>
</dbReference>
<dbReference type="SUPFAM" id="SSF55920">
    <property type="entry name" value="Creatinase/aminopeptidase"/>
    <property type="match status" value="1"/>
</dbReference>
<dbReference type="InterPro" id="IPR036005">
    <property type="entry name" value="Creatinase/aminopeptidase-like"/>
</dbReference>
<dbReference type="Pfam" id="PF00557">
    <property type="entry name" value="Peptidase_M24"/>
    <property type="match status" value="1"/>
</dbReference>
<accession>A0A4P9ZD93</accession>
<dbReference type="AlphaFoldDB" id="A0A4P9ZD93"/>
<comment type="similarity">
    <text evidence="1">Belongs to the peptidase M24 family.</text>
</comment>
<dbReference type="EMBL" id="ML004450">
    <property type="protein sequence ID" value="RKP30906.1"/>
    <property type="molecule type" value="Genomic_DNA"/>
</dbReference>
<dbReference type="GO" id="GO:0004177">
    <property type="term" value="F:aminopeptidase activity"/>
    <property type="evidence" value="ECO:0007669"/>
    <property type="project" value="UniProtKB-KW"/>
</dbReference>
<evidence type="ECO:0000313" key="4">
    <source>
        <dbReference type="Proteomes" id="UP000268321"/>
    </source>
</evidence>
<dbReference type="InterPro" id="IPR047113">
    <property type="entry name" value="PA2G4/ARX1"/>
</dbReference>
<sequence>MADDLSVLAPLDVAKGIAFPTCVNPNNIPAHMSPPTPEDESNLTLAHGDVVNFMLGAQVDGFPAVVGETFIVGESVESPVTGAKADLMHAAWNASEAAIRTLTKGRRTYGVTAVVDKVAKNFGTSAVQSMISNTFEKNVLYGAKEIILNPTKEHKNQTSTYEFEQNDVWGLDILISTSADGKVRNSNYKTSLYKLTGSKYALKLRTSQQALRLFKPKAADMFPVNIKNFEDPKKMRLGLIECSRHHVTLPYDIMEGKPGDYIAQFFTTVAIGPNGLVKYTHPSFDGSLYTTDKKVEDEELQQLLAMPLHEPATI</sequence>
<dbReference type="InterPro" id="IPR036388">
    <property type="entry name" value="WH-like_DNA-bd_sf"/>
</dbReference>